<keyword evidence="4" id="KW-1185">Reference proteome</keyword>
<organism evidence="3 4">
    <name type="scientific">Lentzea tibetensis</name>
    <dbReference type="NCBI Taxonomy" id="2591470"/>
    <lineage>
        <taxon>Bacteria</taxon>
        <taxon>Bacillati</taxon>
        <taxon>Actinomycetota</taxon>
        <taxon>Actinomycetes</taxon>
        <taxon>Pseudonocardiales</taxon>
        <taxon>Pseudonocardiaceae</taxon>
        <taxon>Lentzea</taxon>
    </lineage>
</organism>
<dbReference type="PROSITE" id="PS51257">
    <property type="entry name" value="PROKAR_LIPOPROTEIN"/>
    <property type="match status" value="1"/>
</dbReference>
<proteinExistence type="predicted"/>
<accession>A0A563EKP8</accession>
<dbReference type="EMBL" id="VOBR01000025">
    <property type="protein sequence ID" value="TWP47592.1"/>
    <property type="molecule type" value="Genomic_DNA"/>
</dbReference>
<evidence type="ECO:0000256" key="2">
    <source>
        <dbReference type="SAM" id="SignalP"/>
    </source>
</evidence>
<evidence type="ECO:0000313" key="4">
    <source>
        <dbReference type="Proteomes" id="UP000316639"/>
    </source>
</evidence>
<dbReference type="OrthoDB" id="4800194at2"/>
<evidence type="ECO:0000313" key="3">
    <source>
        <dbReference type="EMBL" id="TWP47592.1"/>
    </source>
</evidence>
<feature type="chain" id="PRO_5039246313" description="PknH-like extracellular domain-containing protein" evidence="2">
    <location>
        <begin position="22"/>
        <end position="276"/>
    </location>
</feature>
<dbReference type="RefSeq" id="WP_146357708.1">
    <property type="nucleotide sequence ID" value="NZ_VOBR01000025.1"/>
</dbReference>
<gene>
    <name evidence="3" type="ORF">FKR81_32050</name>
</gene>
<dbReference type="Proteomes" id="UP000316639">
    <property type="component" value="Unassembled WGS sequence"/>
</dbReference>
<reference evidence="3 4" key="1">
    <citation type="submission" date="2019-07" db="EMBL/GenBank/DDBJ databases">
        <title>Lentzea xizangensis sp. nov., isolated from Qinghai-Tibetan Plateau Soils.</title>
        <authorList>
            <person name="Huang J."/>
        </authorList>
    </citation>
    <scope>NUCLEOTIDE SEQUENCE [LARGE SCALE GENOMIC DNA]</scope>
    <source>
        <strain evidence="3 4">FXJ1.1311</strain>
    </source>
</reference>
<evidence type="ECO:0000256" key="1">
    <source>
        <dbReference type="SAM" id="MobiDB-lite"/>
    </source>
</evidence>
<dbReference type="AlphaFoldDB" id="A0A563EKP8"/>
<feature type="signal peptide" evidence="2">
    <location>
        <begin position="1"/>
        <end position="21"/>
    </location>
</feature>
<feature type="region of interest" description="Disordered" evidence="1">
    <location>
        <begin position="196"/>
        <end position="220"/>
    </location>
</feature>
<comment type="caution">
    <text evidence="3">The sequence shown here is derived from an EMBL/GenBank/DDBJ whole genome shotgun (WGS) entry which is preliminary data.</text>
</comment>
<keyword evidence="2" id="KW-0732">Signal</keyword>
<name>A0A563EKP8_9PSEU</name>
<sequence length="276" mass="29532">MTTVRWCGVLLVLTACASGSAEPPVGAIPVVRTGADIVLPLDRFQQTSDRRELLSKAVDVVGDRCMRRFGLEWKSDPAPQPSLSNTGRYTNLDPAVASADGYHSRAAGGPPPSALPADAKAVWLGEGVTAYRGVPVPSGGCVGEAMRQLKPGIEQIEAGLPQKLQWQSFALTRQDSRVTAAFARWASCMQDKGFRYPDPPTAANDPRWRTERPSPQETATAVADVDCKLRTNVAGVMLAVETAYQQRLADENAGALAAVMAYADRELAIARQVVQG</sequence>
<protein>
    <recommendedName>
        <fullName evidence="5">PknH-like extracellular domain-containing protein</fullName>
    </recommendedName>
</protein>
<evidence type="ECO:0008006" key="5">
    <source>
        <dbReference type="Google" id="ProtNLM"/>
    </source>
</evidence>